<reference evidence="2" key="1">
    <citation type="submission" date="2020-07" db="EMBL/GenBank/DDBJ databases">
        <title>The High-quality genome of the commercially important snow crab, Chionoecetes opilio.</title>
        <authorList>
            <person name="Jeong J.-H."/>
            <person name="Ryu S."/>
        </authorList>
    </citation>
    <scope>NUCLEOTIDE SEQUENCE</scope>
    <source>
        <strain evidence="2">MADBK_172401_WGS</strain>
        <tissue evidence="2">Digestive gland</tissue>
    </source>
</reference>
<comment type="caution">
    <text evidence="2">The sequence shown here is derived from an EMBL/GenBank/DDBJ whole genome shotgun (WGS) entry which is preliminary data.</text>
</comment>
<feature type="compositionally biased region" description="Acidic residues" evidence="1">
    <location>
        <begin position="550"/>
        <end position="565"/>
    </location>
</feature>
<name>A0A8J5CP66_CHIOP</name>
<dbReference type="OrthoDB" id="6430887at2759"/>
<protein>
    <recommendedName>
        <fullName evidence="4">Tesmin/TSO1-like CXC domain-containing protein</fullName>
    </recommendedName>
</protein>
<dbReference type="PANTHER" id="PTHR46704:SF9">
    <property type="entry name" value="BHLH DOMAIN-CONTAINING PROTEIN"/>
    <property type="match status" value="1"/>
</dbReference>
<evidence type="ECO:0000313" key="2">
    <source>
        <dbReference type="EMBL" id="KAG0727608.1"/>
    </source>
</evidence>
<dbReference type="AlphaFoldDB" id="A0A8J5CP66"/>
<organism evidence="2 3">
    <name type="scientific">Chionoecetes opilio</name>
    <name type="common">Atlantic snow crab</name>
    <name type="synonym">Cancer opilio</name>
    <dbReference type="NCBI Taxonomy" id="41210"/>
    <lineage>
        <taxon>Eukaryota</taxon>
        <taxon>Metazoa</taxon>
        <taxon>Ecdysozoa</taxon>
        <taxon>Arthropoda</taxon>
        <taxon>Crustacea</taxon>
        <taxon>Multicrustacea</taxon>
        <taxon>Malacostraca</taxon>
        <taxon>Eumalacostraca</taxon>
        <taxon>Eucarida</taxon>
        <taxon>Decapoda</taxon>
        <taxon>Pleocyemata</taxon>
        <taxon>Brachyura</taxon>
        <taxon>Eubrachyura</taxon>
        <taxon>Majoidea</taxon>
        <taxon>Majidae</taxon>
        <taxon>Chionoecetes</taxon>
    </lineage>
</organism>
<proteinExistence type="predicted"/>
<evidence type="ECO:0000313" key="3">
    <source>
        <dbReference type="Proteomes" id="UP000770661"/>
    </source>
</evidence>
<dbReference type="PANTHER" id="PTHR46704">
    <property type="entry name" value="CXC DOMAIN-CONTAINING PROTEIN-RELATED"/>
    <property type="match status" value="1"/>
</dbReference>
<sequence>MFLRQIHKMYNFVIHVILKWLKFQESRLETGENFHERLPRLNLKTFDTTKSRKTKSSSKEVILKSDNKLFRHMILVASSRKLSMKEVLKHPLGPIPWSLANTDGTPKKTNKAALARKLEAKAAPAEDIERPSACIIDGMSVVQKLKGDKLTFEELADHMLASALRIGIGSERIDVVFDVYQQLSIKGAERTSRGAETGIRFTNIIPGHKIQQWRRLLSCGASKTKLISLIASQWKKPNMREKLGGKTLYVTCDNLCFRLTRDNVIEEDELKTSQEEADTRVIFHAKHAAPLVSSIIMVAEDTDILLLCLAFHKEINCSVYVKCGTATRTRYISISKVSAALGHGVCASLLGLHSFTGCDTVSAFSGRGKLAALKLLMTHDHFRNVFAKLGKEWQLTDEILKVLEEFTCRLYVSQSEICDVNEMRYELFRVKDGNVDSGQLPPCQNCLHLHATRANYQAAIWHRALQADPEVPNPLENKGWSLGDDGELVINWMTAAPAPDTVLEFLSCKCKKSCKLPTCQCMVNGLHCTQACLLQECENMKDEEVHAEQEEGSDGSDSDSDSDTL</sequence>
<evidence type="ECO:0008006" key="4">
    <source>
        <dbReference type="Google" id="ProtNLM"/>
    </source>
</evidence>
<evidence type="ECO:0000256" key="1">
    <source>
        <dbReference type="SAM" id="MobiDB-lite"/>
    </source>
</evidence>
<gene>
    <name evidence="2" type="ORF">GWK47_034280</name>
</gene>
<accession>A0A8J5CP66</accession>
<feature type="region of interest" description="Disordered" evidence="1">
    <location>
        <begin position="543"/>
        <end position="565"/>
    </location>
</feature>
<dbReference type="EMBL" id="JACEEZ010003162">
    <property type="protein sequence ID" value="KAG0727608.1"/>
    <property type="molecule type" value="Genomic_DNA"/>
</dbReference>
<keyword evidence="3" id="KW-1185">Reference proteome</keyword>
<dbReference type="Proteomes" id="UP000770661">
    <property type="component" value="Unassembled WGS sequence"/>
</dbReference>